<name>H1Q2K1_9BACT</name>
<evidence type="ECO:0000313" key="2">
    <source>
        <dbReference type="Proteomes" id="UP000016023"/>
    </source>
</evidence>
<sequence length="84" mass="10077">MKRGYTEIGISSFHLVQIIYKNYTRAYNKSNKHTYFFFQKLKLIHKIMSFHIVPTRVASILNQQMVCPSRKKSWNVTIQHFRAI</sequence>
<reference evidence="1 2" key="1">
    <citation type="submission" date="2011-12" db="EMBL/GenBank/DDBJ databases">
        <title>The Genome Sequence of Prevotella micans F0438.</title>
        <authorList>
            <consortium name="The Broad Institute Genome Sequencing Platform"/>
            <person name="Earl A."/>
            <person name="Ward D."/>
            <person name="Feldgarden M."/>
            <person name="Gevers D."/>
            <person name="Izard J."/>
            <person name="Baranova O.V."/>
            <person name="Blanton J.M."/>
            <person name="Wade W.G."/>
            <person name="Dewhirst F.E."/>
            <person name="Young S.K."/>
            <person name="Zeng Q."/>
            <person name="Gargeya S."/>
            <person name="Fitzgerald M."/>
            <person name="Haas B."/>
            <person name="Abouelleil A."/>
            <person name="Alvarado L."/>
            <person name="Arachchi H.M."/>
            <person name="Berlin A."/>
            <person name="Chapman S.B."/>
            <person name="Gearin G."/>
            <person name="Goldberg J."/>
            <person name="Griggs A."/>
            <person name="Gujja S."/>
            <person name="Hansen M."/>
            <person name="Heiman D."/>
            <person name="Howarth C."/>
            <person name="Larimer J."/>
            <person name="Lui A."/>
            <person name="MacDonald P.J.P."/>
            <person name="McCowen C."/>
            <person name="Montmayeur A."/>
            <person name="Murphy C."/>
            <person name="Neiman D."/>
            <person name="Pearson M."/>
            <person name="Priest M."/>
            <person name="Roberts A."/>
            <person name="Saif S."/>
            <person name="Shea T."/>
            <person name="Sisk P."/>
            <person name="Stolte C."/>
            <person name="Sykes S."/>
            <person name="Wortman J."/>
            <person name="Nusbaum C."/>
            <person name="Birren B."/>
        </authorList>
    </citation>
    <scope>NUCLEOTIDE SEQUENCE [LARGE SCALE GENOMIC DNA]</scope>
    <source>
        <strain evidence="1 2">F0438</strain>
    </source>
</reference>
<keyword evidence="2" id="KW-1185">Reference proteome</keyword>
<dbReference type="HOGENOM" id="CLU_2524744_0_0_10"/>
<dbReference type="Proteomes" id="UP000016023">
    <property type="component" value="Unassembled WGS sequence"/>
</dbReference>
<organism evidence="1 2">
    <name type="scientific">Prevotella micans F0438</name>
    <dbReference type="NCBI Taxonomy" id="883158"/>
    <lineage>
        <taxon>Bacteria</taxon>
        <taxon>Pseudomonadati</taxon>
        <taxon>Bacteroidota</taxon>
        <taxon>Bacteroidia</taxon>
        <taxon>Bacteroidales</taxon>
        <taxon>Prevotellaceae</taxon>
        <taxon>Prevotella</taxon>
    </lineage>
</organism>
<dbReference type="STRING" id="883158.HMPREF9140_01139"/>
<comment type="caution">
    <text evidence="1">The sequence shown here is derived from an EMBL/GenBank/DDBJ whole genome shotgun (WGS) entry which is preliminary data.</text>
</comment>
<dbReference type="EMBL" id="AGWK01000032">
    <property type="protein sequence ID" value="EHO70640.1"/>
    <property type="molecule type" value="Genomic_DNA"/>
</dbReference>
<gene>
    <name evidence="1" type="ORF">HMPREF9140_01139</name>
</gene>
<protein>
    <submittedName>
        <fullName evidence="1">Uncharacterized protein</fullName>
    </submittedName>
</protein>
<dbReference type="AlphaFoldDB" id="H1Q2K1"/>
<accession>H1Q2K1</accession>
<proteinExistence type="predicted"/>
<evidence type="ECO:0000313" key="1">
    <source>
        <dbReference type="EMBL" id="EHO70640.1"/>
    </source>
</evidence>